<dbReference type="Pfam" id="PF00015">
    <property type="entry name" value="MCPsignal"/>
    <property type="match status" value="1"/>
</dbReference>
<dbReference type="GO" id="GO:0007165">
    <property type="term" value="P:signal transduction"/>
    <property type="evidence" value="ECO:0007669"/>
    <property type="project" value="UniProtKB-KW"/>
</dbReference>
<evidence type="ECO:0000313" key="15">
    <source>
        <dbReference type="Proteomes" id="UP000028782"/>
    </source>
</evidence>
<feature type="transmembrane region" description="Helical" evidence="11">
    <location>
        <begin position="169"/>
        <end position="188"/>
    </location>
</feature>
<name>A0A076PLX8_COMTE</name>
<evidence type="ECO:0000256" key="4">
    <source>
        <dbReference type="ARBA" id="ARBA00022500"/>
    </source>
</evidence>
<evidence type="ECO:0000256" key="1">
    <source>
        <dbReference type="ARBA" id="ARBA00004429"/>
    </source>
</evidence>
<feature type="domain" description="Methyl-accepting transducer" evidence="12">
    <location>
        <begin position="271"/>
        <end position="500"/>
    </location>
</feature>
<evidence type="ECO:0000259" key="13">
    <source>
        <dbReference type="PROSITE" id="PS50112"/>
    </source>
</evidence>
<keyword evidence="8 11" id="KW-0472">Membrane</keyword>
<proteinExistence type="inferred from homology"/>
<dbReference type="InterPro" id="IPR000014">
    <property type="entry name" value="PAS"/>
</dbReference>
<dbReference type="SUPFAM" id="SSF55785">
    <property type="entry name" value="PYP-like sensor domain (PAS domain)"/>
    <property type="match status" value="1"/>
</dbReference>
<keyword evidence="4" id="KW-0145">Chemotaxis</keyword>
<dbReference type="Pfam" id="PF08447">
    <property type="entry name" value="PAS_3"/>
    <property type="match status" value="1"/>
</dbReference>
<dbReference type="FunFam" id="1.10.287.950:FF:000001">
    <property type="entry name" value="Methyl-accepting chemotaxis sensory transducer"/>
    <property type="match status" value="1"/>
</dbReference>
<comment type="subcellular location">
    <subcellularLocation>
        <location evidence="1">Cell inner membrane</location>
        <topology evidence="1">Multi-pass membrane protein</topology>
    </subcellularLocation>
</comment>
<dbReference type="CDD" id="cd00130">
    <property type="entry name" value="PAS"/>
    <property type="match status" value="1"/>
</dbReference>
<feature type="domain" description="PAS" evidence="13">
    <location>
        <begin position="25"/>
        <end position="60"/>
    </location>
</feature>
<dbReference type="FunFam" id="3.30.450.20:FF:000046">
    <property type="entry name" value="Aerotaxis sensor receptor"/>
    <property type="match status" value="1"/>
</dbReference>
<dbReference type="HOGENOM" id="CLU_000445_107_26_4"/>
<keyword evidence="2" id="KW-1003">Cell membrane</keyword>
<dbReference type="NCBIfam" id="TIGR00229">
    <property type="entry name" value="sensory_box"/>
    <property type="match status" value="1"/>
</dbReference>
<dbReference type="RefSeq" id="WP_043373901.1">
    <property type="nucleotide sequence ID" value="NZ_CP006704.1"/>
</dbReference>
<dbReference type="InterPro" id="IPR013655">
    <property type="entry name" value="PAS_fold_3"/>
</dbReference>
<evidence type="ECO:0000256" key="11">
    <source>
        <dbReference type="SAM" id="Phobius"/>
    </source>
</evidence>
<dbReference type="GO" id="GO:0004888">
    <property type="term" value="F:transmembrane signaling receptor activity"/>
    <property type="evidence" value="ECO:0007669"/>
    <property type="project" value="InterPro"/>
</dbReference>
<evidence type="ECO:0000256" key="2">
    <source>
        <dbReference type="ARBA" id="ARBA00022475"/>
    </source>
</evidence>
<comment type="similarity">
    <text evidence="9">Belongs to the methyl-accepting chemotaxis (MCP) protein family.</text>
</comment>
<dbReference type="InterPro" id="IPR051310">
    <property type="entry name" value="MCP_chemotaxis"/>
</dbReference>
<gene>
    <name evidence="14" type="ORF">O987_18810</name>
</gene>
<evidence type="ECO:0000256" key="7">
    <source>
        <dbReference type="ARBA" id="ARBA00022989"/>
    </source>
</evidence>
<evidence type="ECO:0000256" key="10">
    <source>
        <dbReference type="PROSITE-ProRule" id="PRU00284"/>
    </source>
</evidence>
<evidence type="ECO:0000313" key="14">
    <source>
        <dbReference type="EMBL" id="AIJ47869.1"/>
    </source>
</evidence>
<organism evidence="14 15">
    <name type="scientific">Comamonas testosteroni TK102</name>
    <dbReference type="NCBI Taxonomy" id="1392005"/>
    <lineage>
        <taxon>Bacteria</taxon>
        <taxon>Pseudomonadati</taxon>
        <taxon>Pseudomonadota</taxon>
        <taxon>Betaproteobacteria</taxon>
        <taxon>Burkholderiales</taxon>
        <taxon>Comamonadaceae</taxon>
        <taxon>Comamonas</taxon>
    </lineage>
</organism>
<keyword evidence="3" id="KW-0488">Methylation</keyword>
<dbReference type="SUPFAM" id="SSF58104">
    <property type="entry name" value="Methyl-accepting chemotaxis protein (MCP) signaling domain"/>
    <property type="match status" value="1"/>
</dbReference>
<dbReference type="Proteomes" id="UP000028782">
    <property type="component" value="Chromosome"/>
</dbReference>
<evidence type="ECO:0000256" key="8">
    <source>
        <dbReference type="ARBA" id="ARBA00023136"/>
    </source>
</evidence>
<dbReference type="PRINTS" id="PR00260">
    <property type="entry name" value="CHEMTRNSDUCR"/>
</dbReference>
<dbReference type="InterPro" id="IPR035965">
    <property type="entry name" value="PAS-like_dom_sf"/>
</dbReference>
<evidence type="ECO:0000256" key="6">
    <source>
        <dbReference type="ARBA" id="ARBA00022692"/>
    </source>
</evidence>
<dbReference type="GO" id="GO:0052131">
    <property type="term" value="P:positive aerotaxis"/>
    <property type="evidence" value="ECO:0007669"/>
    <property type="project" value="UniProtKB-ARBA"/>
</dbReference>
<dbReference type="InterPro" id="IPR004090">
    <property type="entry name" value="Chemotax_Me-accpt_rcpt"/>
</dbReference>
<dbReference type="InterPro" id="IPR004089">
    <property type="entry name" value="MCPsignal_dom"/>
</dbReference>
<evidence type="ECO:0000256" key="5">
    <source>
        <dbReference type="ARBA" id="ARBA00022519"/>
    </source>
</evidence>
<keyword evidence="5" id="KW-0997">Cell inner membrane</keyword>
<dbReference type="KEGG" id="ctes:O987_18810"/>
<keyword evidence="6 11" id="KW-0812">Transmembrane</keyword>
<sequence>MRVNAPVTQREYSFDENATLMSTTDTESYIKYANQAFMEVSGFEPQEVLGQTHNLVRHPDMPPAAFADMWATLKSGEPWSALVKNRRKNGDHYWVRANAIPIIRNDRAKGYMSVRTQPERKEVEAAQKLYETMHDKGAAAPELHKGIVSRKGLGKVLSIWRHMGVRRRIRLNSLALWGALVLGAWLLGQSQMQFLSMAAFMTVALMVMTLLLESQFATPLELLKRQSLNVATGNNRQTEYLQRTDEIGTTLRTVNQIGLMFRWLVDDVNQQALNVQQACNEIEQGNSYLHGQTEQLAVNVAQTSASMEQITARVQSSADTAQKAGVLASEASAAALRGGQSMDQIVATMESITANSRRIADIVGVIDSIAFQTNLLALNAAVEAARAGEHGRGFAVVAGEVRALAQRSADAAKEIKTLIQASTANIEAGSLVVNDAGRNIGDIVSQARSVADFIAEISKATREQSEEITQVGKSVADMDYLTQQNAQLVTQGAQASSSMQWQVKNLVEAIGVFR</sequence>
<dbReference type="GO" id="GO:0005886">
    <property type="term" value="C:plasma membrane"/>
    <property type="evidence" value="ECO:0007669"/>
    <property type="project" value="UniProtKB-SubCell"/>
</dbReference>
<dbReference type="Gene3D" id="1.10.287.950">
    <property type="entry name" value="Methyl-accepting chemotaxis protein"/>
    <property type="match status" value="1"/>
</dbReference>
<keyword evidence="10" id="KW-0807">Transducer</keyword>
<dbReference type="EMBL" id="CP006704">
    <property type="protein sequence ID" value="AIJ47869.1"/>
    <property type="molecule type" value="Genomic_DNA"/>
</dbReference>
<dbReference type="SMART" id="SM00283">
    <property type="entry name" value="MA"/>
    <property type="match status" value="1"/>
</dbReference>
<dbReference type="PROSITE" id="PS50112">
    <property type="entry name" value="PAS"/>
    <property type="match status" value="1"/>
</dbReference>
<dbReference type="PANTHER" id="PTHR43531">
    <property type="entry name" value="PROTEIN ICFG"/>
    <property type="match status" value="1"/>
</dbReference>
<dbReference type="AlphaFoldDB" id="A0A076PLX8"/>
<dbReference type="PROSITE" id="PS50111">
    <property type="entry name" value="CHEMOTAXIS_TRANSDUC_2"/>
    <property type="match status" value="1"/>
</dbReference>
<evidence type="ECO:0000259" key="12">
    <source>
        <dbReference type="PROSITE" id="PS50111"/>
    </source>
</evidence>
<protein>
    <submittedName>
        <fullName evidence="14">Methyl-accepting chemotaxis protein</fullName>
    </submittedName>
</protein>
<accession>A0A076PLX8</accession>
<dbReference type="CDD" id="cd11386">
    <property type="entry name" value="MCP_signal"/>
    <property type="match status" value="1"/>
</dbReference>
<dbReference type="PANTHER" id="PTHR43531:SF7">
    <property type="entry name" value="AEROTAXIS RECEPTOR"/>
    <property type="match status" value="1"/>
</dbReference>
<evidence type="ECO:0000256" key="9">
    <source>
        <dbReference type="ARBA" id="ARBA00029447"/>
    </source>
</evidence>
<reference evidence="14 15" key="1">
    <citation type="journal article" date="2014" name="Genome Announc.">
        <title>Complete Genome Sequence of Polychlorinated Biphenyl Degrader Comamonas testosteroni TK102 (NBRC 109938).</title>
        <authorList>
            <person name="Fukuda K."/>
            <person name="Hosoyama A."/>
            <person name="Tsuchikane K."/>
            <person name="Ohji S."/>
            <person name="Yamazoe A."/>
            <person name="Fujita N."/>
            <person name="Shintani M."/>
            <person name="Kimbara K."/>
        </authorList>
    </citation>
    <scope>NUCLEOTIDE SEQUENCE [LARGE SCALE GENOMIC DNA]</scope>
    <source>
        <strain evidence="14">TK102</strain>
    </source>
</reference>
<dbReference type="Gene3D" id="3.30.450.20">
    <property type="entry name" value="PAS domain"/>
    <property type="match status" value="1"/>
</dbReference>
<evidence type="ECO:0000256" key="3">
    <source>
        <dbReference type="ARBA" id="ARBA00022481"/>
    </source>
</evidence>
<keyword evidence="7 11" id="KW-1133">Transmembrane helix</keyword>